<dbReference type="InterPro" id="IPR005119">
    <property type="entry name" value="LysR_subst-bd"/>
</dbReference>
<sequence length="133" mass="14491">MQEVPLKIIGPNTNSDLAIAIQSEDIDWQSLPFVMPESGPIRFKFEKWLKSMNIKPNIYASVSGHEALVSMVALGCGVSIAPQLVIDASPVKSKISVLKPNVNPEPFELGVCCHNNKKTNEIVAAFLTCALKE</sequence>
<accession>A0ABT5FG07</accession>
<gene>
    <name evidence="2" type="ORF">PN838_15275</name>
</gene>
<evidence type="ECO:0000259" key="1">
    <source>
        <dbReference type="Pfam" id="PF03466"/>
    </source>
</evidence>
<dbReference type="SUPFAM" id="SSF53850">
    <property type="entry name" value="Periplasmic binding protein-like II"/>
    <property type="match status" value="1"/>
</dbReference>
<dbReference type="Proteomes" id="UP001528411">
    <property type="component" value="Unassembled WGS sequence"/>
</dbReference>
<dbReference type="Gene3D" id="3.40.190.10">
    <property type="entry name" value="Periplasmic binding protein-like II"/>
    <property type="match status" value="1"/>
</dbReference>
<dbReference type="RefSeq" id="WP_272181213.1">
    <property type="nucleotide sequence ID" value="NZ_JAQOMS010000002.1"/>
</dbReference>
<feature type="domain" description="LysR substrate-binding" evidence="1">
    <location>
        <begin position="27"/>
        <end position="131"/>
    </location>
</feature>
<dbReference type="Pfam" id="PF03466">
    <property type="entry name" value="LysR_substrate"/>
    <property type="match status" value="1"/>
</dbReference>
<proteinExistence type="predicted"/>
<organism evidence="2 3">
    <name type="scientific">Psychrosphaera algicola</name>
    <dbReference type="NCBI Taxonomy" id="3023714"/>
    <lineage>
        <taxon>Bacteria</taxon>
        <taxon>Pseudomonadati</taxon>
        <taxon>Pseudomonadota</taxon>
        <taxon>Gammaproteobacteria</taxon>
        <taxon>Alteromonadales</taxon>
        <taxon>Pseudoalteromonadaceae</taxon>
        <taxon>Psychrosphaera</taxon>
    </lineage>
</organism>
<keyword evidence="3" id="KW-1185">Reference proteome</keyword>
<evidence type="ECO:0000313" key="3">
    <source>
        <dbReference type="Proteomes" id="UP001528411"/>
    </source>
</evidence>
<comment type="caution">
    <text evidence="2">The sequence shown here is derived from an EMBL/GenBank/DDBJ whole genome shotgun (WGS) entry which is preliminary data.</text>
</comment>
<protein>
    <submittedName>
        <fullName evidence="2">LysR substrate-binding domain-containing protein</fullName>
    </submittedName>
</protein>
<dbReference type="EMBL" id="JAQOMS010000002">
    <property type="protein sequence ID" value="MDC2889877.1"/>
    <property type="molecule type" value="Genomic_DNA"/>
</dbReference>
<reference evidence="2 3" key="1">
    <citation type="submission" date="2023-01" db="EMBL/GenBank/DDBJ databases">
        <title>Psychrosphaera sp. nov., isolated from marine algae.</title>
        <authorList>
            <person name="Bayburt H."/>
            <person name="Choi B.J."/>
            <person name="Kim J.M."/>
            <person name="Choi D.G."/>
            <person name="Jeon C.O."/>
        </authorList>
    </citation>
    <scope>NUCLEOTIDE SEQUENCE [LARGE SCALE GENOMIC DNA]</scope>
    <source>
        <strain evidence="2 3">G1-22</strain>
    </source>
</reference>
<name>A0ABT5FG07_9GAMM</name>
<evidence type="ECO:0000313" key="2">
    <source>
        <dbReference type="EMBL" id="MDC2889877.1"/>
    </source>
</evidence>